<feature type="compositionally biased region" description="Low complexity" evidence="1">
    <location>
        <begin position="92"/>
        <end position="107"/>
    </location>
</feature>
<organism evidence="2 3">
    <name type="scientific">Gemmatirosa kalamazoonensis</name>
    <dbReference type="NCBI Taxonomy" id="861299"/>
    <lineage>
        <taxon>Bacteria</taxon>
        <taxon>Pseudomonadati</taxon>
        <taxon>Gemmatimonadota</taxon>
        <taxon>Gemmatimonadia</taxon>
        <taxon>Gemmatimonadales</taxon>
        <taxon>Gemmatimonadaceae</taxon>
        <taxon>Gemmatirosa</taxon>
    </lineage>
</organism>
<evidence type="ECO:0000313" key="3">
    <source>
        <dbReference type="Proteomes" id="UP000019151"/>
    </source>
</evidence>
<name>W0RBW7_9BACT</name>
<dbReference type="EMBL" id="CP007128">
    <property type="protein sequence ID" value="AHG88594.1"/>
    <property type="molecule type" value="Genomic_DNA"/>
</dbReference>
<reference evidence="2 3" key="1">
    <citation type="journal article" date="2014" name="Genome Announc.">
        <title>Genome Sequence and Methylome of Soil Bacterium Gemmatirosa kalamazoonensis KBS708T, a Member of the Rarely Cultivated Gemmatimonadetes Phylum.</title>
        <authorList>
            <person name="Debruyn J.M."/>
            <person name="Radosevich M."/>
            <person name="Wommack K.E."/>
            <person name="Polson S.W."/>
            <person name="Hauser L.J."/>
            <person name="Fawaz M.N."/>
            <person name="Korlach J."/>
            <person name="Tsai Y.C."/>
        </authorList>
    </citation>
    <scope>NUCLEOTIDE SEQUENCE [LARGE SCALE GENOMIC DNA]</scope>
    <source>
        <strain evidence="2 3">KBS708</strain>
    </source>
</reference>
<dbReference type="Proteomes" id="UP000019151">
    <property type="component" value="Chromosome"/>
</dbReference>
<dbReference type="AlphaFoldDB" id="W0RBW7"/>
<feature type="region of interest" description="Disordered" evidence="1">
    <location>
        <begin position="92"/>
        <end position="126"/>
    </location>
</feature>
<proteinExistence type="predicted"/>
<dbReference type="KEGG" id="gba:J421_1057"/>
<sequence>MGRTDVLRSISDDYGVVWQVWAVLPVWLERHRLVDPATGRERLPLPPDFASGWLAFESATGERRRWGPVPDGWEELEDSAIAAILQRAVATAPRAAGPRASAPRAAAPLPPIPPNDTPGDRATAAL</sequence>
<evidence type="ECO:0000313" key="2">
    <source>
        <dbReference type="EMBL" id="AHG88594.1"/>
    </source>
</evidence>
<protein>
    <submittedName>
        <fullName evidence="2">Uncharacterized protein</fullName>
    </submittedName>
</protein>
<dbReference type="HOGENOM" id="CLU_1978321_0_0_0"/>
<evidence type="ECO:0000256" key="1">
    <source>
        <dbReference type="SAM" id="MobiDB-lite"/>
    </source>
</evidence>
<gene>
    <name evidence="2" type="ORF">J421_1057</name>
</gene>
<accession>W0RBW7</accession>
<keyword evidence="3" id="KW-1185">Reference proteome</keyword>
<dbReference type="InParanoid" id="W0RBW7"/>